<name>A0A5B6VXB8_9ROSI</name>
<dbReference type="PROSITE" id="PS50878">
    <property type="entry name" value="RT_POL"/>
    <property type="match status" value="1"/>
</dbReference>
<evidence type="ECO:0000313" key="3">
    <source>
        <dbReference type="Proteomes" id="UP000325315"/>
    </source>
</evidence>
<gene>
    <name evidence="2" type="ORF">EPI10_024007</name>
</gene>
<sequence>MWIVQHCRRFTLPPEREVEFGIELLPRTISVSIAPYHMAPKEIKELKVNDLFDQFIGDMVFSKIDLRSRYYQLQMNEVDVSNTTFKTRYRHYEFLVMPFGLTNSPSTFMDLTNRVFHPYLDQFIVVFIDDILIYFKCKLEHNEHLRLVLQTLSEKKLYTKLGNAGFCSEK</sequence>
<dbReference type="InterPro" id="IPR000477">
    <property type="entry name" value="RT_dom"/>
</dbReference>
<dbReference type="SUPFAM" id="SSF56672">
    <property type="entry name" value="DNA/RNA polymerases"/>
    <property type="match status" value="1"/>
</dbReference>
<dbReference type="InterPro" id="IPR043502">
    <property type="entry name" value="DNA/RNA_pol_sf"/>
</dbReference>
<accession>A0A5B6VXB8</accession>
<dbReference type="Gene3D" id="3.10.10.10">
    <property type="entry name" value="HIV Type 1 Reverse Transcriptase, subunit A, domain 1"/>
    <property type="match status" value="1"/>
</dbReference>
<dbReference type="PANTHER" id="PTHR24559:SF444">
    <property type="entry name" value="REVERSE TRANSCRIPTASE DOMAIN-CONTAINING PROTEIN"/>
    <property type="match status" value="1"/>
</dbReference>
<dbReference type="OrthoDB" id="1734625at2759"/>
<protein>
    <submittedName>
        <fullName evidence="2">Transposon Ty3-I Gag-Pol polyprotein</fullName>
    </submittedName>
</protein>
<dbReference type="InterPro" id="IPR053134">
    <property type="entry name" value="RNA-dir_DNA_polymerase"/>
</dbReference>
<dbReference type="CDD" id="cd01647">
    <property type="entry name" value="RT_LTR"/>
    <property type="match status" value="1"/>
</dbReference>
<dbReference type="Pfam" id="PF00078">
    <property type="entry name" value="RVT_1"/>
    <property type="match status" value="1"/>
</dbReference>
<organism evidence="2 3">
    <name type="scientific">Gossypium australe</name>
    <dbReference type="NCBI Taxonomy" id="47621"/>
    <lineage>
        <taxon>Eukaryota</taxon>
        <taxon>Viridiplantae</taxon>
        <taxon>Streptophyta</taxon>
        <taxon>Embryophyta</taxon>
        <taxon>Tracheophyta</taxon>
        <taxon>Spermatophyta</taxon>
        <taxon>Magnoliopsida</taxon>
        <taxon>eudicotyledons</taxon>
        <taxon>Gunneridae</taxon>
        <taxon>Pentapetalae</taxon>
        <taxon>rosids</taxon>
        <taxon>malvids</taxon>
        <taxon>Malvales</taxon>
        <taxon>Malvaceae</taxon>
        <taxon>Malvoideae</taxon>
        <taxon>Gossypium</taxon>
    </lineage>
</organism>
<dbReference type="PANTHER" id="PTHR24559">
    <property type="entry name" value="TRANSPOSON TY3-I GAG-POL POLYPROTEIN"/>
    <property type="match status" value="1"/>
</dbReference>
<comment type="caution">
    <text evidence="2">The sequence shown here is derived from an EMBL/GenBank/DDBJ whole genome shotgun (WGS) entry which is preliminary data.</text>
</comment>
<dbReference type="AlphaFoldDB" id="A0A5B6VXB8"/>
<reference evidence="3" key="1">
    <citation type="journal article" date="2019" name="Plant Biotechnol. J.">
        <title>Genome sequencing of the Australian wild diploid species Gossypium australe highlights disease resistance and delayed gland morphogenesis.</title>
        <authorList>
            <person name="Cai Y."/>
            <person name="Cai X."/>
            <person name="Wang Q."/>
            <person name="Wang P."/>
            <person name="Zhang Y."/>
            <person name="Cai C."/>
            <person name="Xu Y."/>
            <person name="Wang K."/>
            <person name="Zhou Z."/>
            <person name="Wang C."/>
            <person name="Geng S."/>
            <person name="Li B."/>
            <person name="Dong Q."/>
            <person name="Hou Y."/>
            <person name="Wang H."/>
            <person name="Ai P."/>
            <person name="Liu Z."/>
            <person name="Yi F."/>
            <person name="Sun M."/>
            <person name="An G."/>
            <person name="Cheng J."/>
            <person name="Zhang Y."/>
            <person name="Shi Q."/>
            <person name="Xie Y."/>
            <person name="Shi X."/>
            <person name="Chang Y."/>
            <person name="Huang F."/>
            <person name="Chen Y."/>
            <person name="Hong S."/>
            <person name="Mi L."/>
            <person name="Sun Q."/>
            <person name="Zhang L."/>
            <person name="Zhou B."/>
            <person name="Peng R."/>
            <person name="Zhang X."/>
            <person name="Liu F."/>
        </authorList>
    </citation>
    <scope>NUCLEOTIDE SEQUENCE [LARGE SCALE GENOMIC DNA]</scope>
    <source>
        <strain evidence="3">cv. PA1801</strain>
    </source>
</reference>
<feature type="domain" description="Reverse transcriptase" evidence="1">
    <location>
        <begin position="1"/>
        <end position="170"/>
    </location>
</feature>
<evidence type="ECO:0000313" key="2">
    <source>
        <dbReference type="EMBL" id="KAA3473645.1"/>
    </source>
</evidence>
<evidence type="ECO:0000259" key="1">
    <source>
        <dbReference type="PROSITE" id="PS50878"/>
    </source>
</evidence>
<proteinExistence type="predicted"/>
<dbReference type="Proteomes" id="UP000325315">
    <property type="component" value="Unassembled WGS sequence"/>
</dbReference>
<keyword evidence="3" id="KW-1185">Reference proteome</keyword>
<dbReference type="InterPro" id="IPR043128">
    <property type="entry name" value="Rev_trsase/Diguanyl_cyclase"/>
</dbReference>
<dbReference type="Gene3D" id="3.30.70.270">
    <property type="match status" value="1"/>
</dbReference>
<dbReference type="EMBL" id="SMMG02000005">
    <property type="protein sequence ID" value="KAA3473645.1"/>
    <property type="molecule type" value="Genomic_DNA"/>
</dbReference>